<evidence type="ECO:0000256" key="2">
    <source>
        <dbReference type="ARBA" id="ARBA00022692"/>
    </source>
</evidence>
<accession>A0A094QXY8</accession>
<reference evidence="7" key="1">
    <citation type="submission" date="2014-06" db="EMBL/GenBank/DDBJ databases">
        <title>Key roles for freshwater Actinobacteria revealed by deep metagenomic sequencing.</title>
        <authorList>
            <person name="Ghai R."/>
            <person name="Mizuno C.M."/>
            <person name="Picazo A."/>
            <person name="Camacho A."/>
            <person name="Rodriguez-Valera F."/>
        </authorList>
    </citation>
    <scope>NUCLEOTIDE SEQUENCE</scope>
</reference>
<feature type="transmembrane region" description="Helical" evidence="5">
    <location>
        <begin position="105"/>
        <end position="123"/>
    </location>
</feature>
<evidence type="ECO:0000256" key="1">
    <source>
        <dbReference type="ARBA" id="ARBA00004141"/>
    </source>
</evidence>
<feature type="transmembrane region" description="Helical" evidence="5">
    <location>
        <begin position="135"/>
        <end position="154"/>
    </location>
</feature>
<feature type="transmembrane region" description="Helical" evidence="5">
    <location>
        <begin position="12"/>
        <end position="30"/>
    </location>
</feature>
<evidence type="ECO:0000259" key="6">
    <source>
        <dbReference type="Pfam" id="PF13515"/>
    </source>
</evidence>
<feature type="domain" description="Integral membrane bound transporter" evidence="6">
    <location>
        <begin position="22"/>
        <end position="144"/>
    </location>
</feature>
<sequence length="345" mass="36901">MRAKRRIPFLQVLKSIGAAVAAWLIAVPLFQTDQPVFAAIAAIIVVQPSVNASLGKAFERSTATVIGVAIALGASLVFGAPSWLVLVAIAAAITVGWAFKLTPATANQIAISAMLSIVIGAATPDYALTGILQTILGAVIGLIINAVIVPPVALTPAKSAVGRLGGDIAQLLEDMGAVLSRRTSPEVLDELYWRARGLRAELNAALARVNALSESLRFNMIRRNKHRPAVDQMSALLARLAVVTTRTIGMARGVRDHYDESLVSDTNMAQIADELKRAGHDLRIVVRDNGLEAMTAPHPETKDLPTLTQPIRLTRPSSKNWVLEGFLVENLRLVNEEITGILTED</sequence>
<keyword evidence="3 5" id="KW-1133">Transmembrane helix</keyword>
<organism evidence="7">
    <name type="scientific">freshwater metagenome</name>
    <dbReference type="NCBI Taxonomy" id="449393"/>
    <lineage>
        <taxon>unclassified sequences</taxon>
        <taxon>metagenomes</taxon>
        <taxon>ecological metagenomes</taxon>
    </lineage>
</organism>
<gene>
    <name evidence="7" type="ORF">GM51_6700</name>
</gene>
<keyword evidence="2 5" id="KW-0812">Transmembrane</keyword>
<evidence type="ECO:0000313" key="7">
    <source>
        <dbReference type="EMBL" id="KGA19396.1"/>
    </source>
</evidence>
<comment type="subcellular location">
    <subcellularLocation>
        <location evidence="1">Membrane</location>
        <topology evidence="1">Multi-pass membrane protein</topology>
    </subcellularLocation>
</comment>
<comment type="caution">
    <text evidence="7">The sequence shown here is derived from an EMBL/GenBank/DDBJ whole genome shotgun (WGS) entry which is preliminary data.</text>
</comment>
<feature type="transmembrane region" description="Helical" evidence="5">
    <location>
        <begin position="36"/>
        <end position="54"/>
    </location>
</feature>
<keyword evidence="4 5" id="KW-0472">Membrane</keyword>
<proteinExistence type="predicted"/>
<evidence type="ECO:0000256" key="3">
    <source>
        <dbReference type="ARBA" id="ARBA00022989"/>
    </source>
</evidence>
<feature type="transmembrane region" description="Helical" evidence="5">
    <location>
        <begin position="66"/>
        <end position="99"/>
    </location>
</feature>
<protein>
    <recommendedName>
        <fullName evidence="6">Integral membrane bound transporter domain-containing protein</fullName>
    </recommendedName>
</protein>
<dbReference type="InterPro" id="IPR049453">
    <property type="entry name" value="Memb_transporter_dom"/>
</dbReference>
<dbReference type="GO" id="GO:0016020">
    <property type="term" value="C:membrane"/>
    <property type="evidence" value="ECO:0007669"/>
    <property type="project" value="UniProtKB-SubCell"/>
</dbReference>
<dbReference type="EMBL" id="JNSL01000031">
    <property type="protein sequence ID" value="KGA19396.1"/>
    <property type="molecule type" value="Genomic_DNA"/>
</dbReference>
<evidence type="ECO:0000256" key="5">
    <source>
        <dbReference type="SAM" id="Phobius"/>
    </source>
</evidence>
<dbReference type="AlphaFoldDB" id="A0A094QXY8"/>
<name>A0A094QXY8_9ZZZZ</name>
<dbReference type="Pfam" id="PF13515">
    <property type="entry name" value="FUSC_2"/>
    <property type="match status" value="1"/>
</dbReference>
<evidence type="ECO:0000256" key="4">
    <source>
        <dbReference type="ARBA" id="ARBA00023136"/>
    </source>
</evidence>